<dbReference type="PANTHER" id="PTHR24391:SF18">
    <property type="entry name" value="EG:115C2.6 PROTEIN"/>
    <property type="match status" value="1"/>
</dbReference>
<feature type="compositionally biased region" description="Polar residues" evidence="8">
    <location>
        <begin position="307"/>
        <end position="326"/>
    </location>
</feature>
<feature type="region of interest" description="Disordered" evidence="8">
    <location>
        <begin position="348"/>
        <end position="389"/>
    </location>
</feature>
<dbReference type="GO" id="GO:0006355">
    <property type="term" value="P:regulation of DNA-templated transcription"/>
    <property type="evidence" value="ECO:0007669"/>
    <property type="project" value="UniProtKB-ARBA"/>
</dbReference>
<gene>
    <name evidence="10" type="ORF">BATDEDRAFT_91964</name>
</gene>
<accession>F4PCD9</accession>
<feature type="chain" id="PRO_5003313024" evidence="9">
    <location>
        <begin position="19"/>
        <end position="496"/>
    </location>
</feature>
<feature type="signal peptide" evidence="9">
    <location>
        <begin position="1"/>
        <end position="18"/>
    </location>
</feature>
<dbReference type="InParanoid" id="F4PCD9"/>
<reference evidence="10 11" key="1">
    <citation type="submission" date="2009-12" db="EMBL/GenBank/DDBJ databases">
        <title>The draft genome of Batrachochytrium dendrobatidis.</title>
        <authorList>
            <consortium name="US DOE Joint Genome Institute (JGI-PGF)"/>
            <person name="Kuo A."/>
            <person name="Salamov A."/>
            <person name="Schmutz J."/>
            <person name="Lucas S."/>
            <person name="Pitluck S."/>
            <person name="Rosenblum E."/>
            <person name="Stajich J."/>
            <person name="Eisen M."/>
            <person name="Grigoriev I.V."/>
        </authorList>
    </citation>
    <scope>NUCLEOTIDE SEQUENCE [LARGE SCALE GENOMIC DNA]</scope>
    <source>
        <strain evidence="11">JAM81 / FGSC 10211</strain>
    </source>
</reference>
<evidence type="ECO:0000256" key="7">
    <source>
        <dbReference type="ARBA" id="ARBA00023242"/>
    </source>
</evidence>
<evidence type="ECO:0000256" key="9">
    <source>
        <dbReference type="SAM" id="SignalP"/>
    </source>
</evidence>
<dbReference type="GO" id="GO:0003677">
    <property type="term" value="F:DNA binding"/>
    <property type="evidence" value="ECO:0007669"/>
    <property type="project" value="UniProtKB-KW"/>
</dbReference>
<evidence type="ECO:0000313" key="11">
    <source>
        <dbReference type="Proteomes" id="UP000007241"/>
    </source>
</evidence>
<feature type="compositionally biased region" description="Polar residues" evidence="8">
    <location>
        <begin position="247"/>
        <end position="287"/>
    </location>
</feature>
<evidence type="ECO:0000256" key="4">
    <source>
        <dbReference type="ARBA" id="ARBA00022771"/>
    </source>
</evidence>
<keyword evidence="4" id="KW-0863">Zinc-finger</keyword>
<dbReference type="GO" id="GO:0008270">
    <property type="term" value="F:zinc ion binding"/>
    <property type="evidence" value="ECO:0007669"/>
    <property type="project" value="UniProtKB-KW"/>
</dbReference>
<dbReference type="GeneID" id="18244448"/>
<dbReference type="RefSeq" id="XP_006682332.1">
    <property type="nucleotide sequence ID" value="XM_006682269.1"/>
</dbReference>
<dbReference type="PANTHER" id="PTHR24391">
    <property type="entry name" value="HISTONE H4 TRANSCRIPTION FACTOR-RELATED"/>
    <property type="match status" value="1"/>
</dbReference>
<feature type="region of interest" description="Disordered" evidence="8">
    <location>
        <begin position="247"/>
        <end position="326"/>
    </location>
</feature>
<evidence type="ECO:0000256" key="1">
    <source>
        <dbReference type="ARBA" id="ARBA00004123"/>
    </source>
</evidence>
<dbReference type="GO" id="GO:0005634">
    <property type="term" value="C:nucleus"/>
    <property type="evidence" value="ECO:0007669"/>
    <property type="project" value="UniProtKB-SubCell"/>
</dbReference>
<feature type="compositionally biased region" description="Polar residues" evidence="8">
    <location>
        <begin position="23"/>
        <end position="52"/>
    </location>
</feature>
<dbReference type="Proteomes" id="UP000007241">
    <property type="component" value="Unassembled WGS sequence"/>
</dbReference>
<evidence type="ECO:0000256" key="6">
    <source>
        <dbReference type="ARBA" id="ARBA00023125"/>
    </source>
</evidence>
<dbReference type="AlphaFoldDB" id="F4PCD9"/>
<evidence type="ECO:0000256" key="8">
    <source>
        <dbReference type="SAM" id="MobiDB-lite"/>
    </source>
</evidence>
<keyword evidence="3" id="KW-0677">Repeat</keyword>
<keyword evidence="9" id="KW-0732">Signal</keyword>
<dbReference type="EMBL" id="GL882893">
    <property type="protein sequence ID" value="EGF77264.1"/>
    <property type="molecule type" value="Genomic_DNA"/>
</dbReference>
<keyword evidence="7" id="KW-0539">Nucleus</keyword>
<comment type="subcellular location">
    <subcellularLocation>
        <location evidence="1">Nucleus</location>
    </subcellularLocation>
</comment>
<evidence type="ECO:0000313" key="10">
    <source>
        <dbReference type="EMBL" id="EGF77264.1"/>
    </source>
</evidence>
<organism evidence="10 11">
    <name type="scientific">Batrachochytrium dendrobatidis (strain JAM81 / FGSC 10211)</name>
    <name type="common">Frog chytrid fungus</name>
    <dbReference type="NCBI Taxonomy" id="684364"/>
    <lineage>
        <taxon>Eukaryota</taxon>
        <taxon>Fungi</taxon>
        <taxon>Fungi incertae sedis</taxon>
        <taxon>Chytridiomycota</taxon>
        <taxon>Chytridiomycota incertae sedis</taxon>
        <taxon>Chytridiomycetes</taxon>
        <taxon>Rhizophydiales</taxon>
        <taxon>Rhizophydiales incertae sedis</taxon>
        <taxon>Batrachochytrium</taxon>
    </lineage>
</organism>
<evidence type="ECO:0000256" key="5">
    <source>
        <dbReference type="ARBA" id="ARBA00022833"/>
    </source>
</evidence>
<keyword evidence="2" id="KW-0479">Metal-binding</keyword>
<dbReference type="InterPro" id="IPR051574">
    <property type="entry name" value="ZnF_E-box_Homeobox"/>
</dbReference>
<sequence length="496" mass="55895">MKLVDILFVLTAAATANAILIPTGNNGSPKASVTSSQVSGPTDEPNTGTSDDWQSIVDAINSDILDENWKYLFDSTDSDQDWQSIVDQPSPSTFNQELDPIDEPNSNILKGWQQSIDLVDPNTPKRAQKQPIDELGPSISEQDWQDIIDKPDPGIPKDWKGLIDAINSKNSKEYWQQPTDEPDPGIPDKYWQRLIDEVDLDTFENWQELFDIADPSTSSQDQQHSMDTIDSSIINEYWQDLFDIADSSTSSQVSGPTNEPNPDISNQTQQQPVNELSLDISDQTQQHPIDVNGPSTFKRGRKRPIVKTSQSTSSQAPGSTNEHSSNTSGKYWKLLFVVINPNIPIKYPISRVGPSTPKRSRKRPINRAGPNALKQGQKQPIEKDGSGNTVTDQVTVLSKQDQKTFDGIKQRVKIFRKIAKEKRQAYYKYKAVRLEQHSALKGGKVIYESMHSLKVETQLKQEYKKAGVKVYNLRQKLKFFMKKYGLKFEEPESDPD</sequence>
<keyword evidence="11" id="KW-1185">Reference proteome</keyword>
<proteinExistence type="predicted"/>
<keyword evidence="5" id="KW-0862">Zinc</keyword>
<evidence type="ECO:0000256" key="2">
    <source>
        <dbReference type="ARBA" id="ARBA00022723"/>
    </source>
</evidence>
<name>F4PCD9_BATDJ</name>
<dbReference type="HOGENOM" id="CLU_056025_0_0_1"/>
<feature type="region of interest" description="Disordered" evidence="8">
    <location>
        <begin position="22"/>
        <end position="52"/>
    </location>
</feature>
<evidence type="ECO:0000256" key="3">
    <source>
        <dbReference type="ARBA" id="ARBA00022737"/>
    </source>
</evidence>
<keyword evidence="6" id="KW-0238">DNA-binding</keyword>
<protein>
    <submittedName>
        <fullName evidence="10">Uncharacterized protein</fullName>
    </submittedName>
</protein>